<name>A0A6F8SKM6_9ACTN</name>
<evidence type="ECO:0000313" key="2">
    <source>
        <dbReference type="Proteomes" id="UP000501727"/>
    </source>
</evidence>
<dbReference type="KEGG" id="ahat:ADCFC_06250"/>
<protein>
    <submittedName>
        <fullName evidence="1">Uncharacterized protein</fullName>
    </submittedName>
</protein>
<accession>A0A6F8SKM6</accession>
<organism evidence="1 2">
    <name type="scientific">Adlercreutzia hattorii</name>
    <dbReference type="NCBI Taxonomy" id="2707299"/>
    <lineage>
        <taxon>Bacteria</taxon>
        <taxon>Bacillati</taxon>
        <taxon>Actinomycetota</taxon>
        <taxon>Coriobacteriia</taxon>
        <taxon>Eggerthellales</taxon>
        <taxon>Eggerthellaceae</taxon>
        <taxon>Adlercreutzia</taxon>
    </lineage>
</organism>
<gene>
    <name evidence="1" type="ORF">ADCFC_05050</name>
</gene>
<dbReference type="Proteomes" id="UP000501727">
    <property type="component" value="Chromosome"/>
</dbReference>
<dbReference type="AlphaFoldDB" id="A0A6F8SKM6"/>
<sequence>MAVGPRQPGNWWNEHVNCAIALWCDEATFRAVQACAEDRRAHTGTYNLITYNCLTFCDEALAAGGIHLLTESGRELHTIVPKDAFRDVGRVEGAHPFEAWKYWFPLGEPPSNGLRTIQDVPGRDKPLE</sequence>
<reference evidence="2" key="2">
    <citation type="submission" date="2020-03" db="EMBL/GenBank/DDBJ databases">
        <title>Complete Genome Sequence of Adlercreutzia sp. strain 8CFCBH1 Producing Equol, Isolated from Healthy Japanese Feces.</title>
        <authorList>
            <person name="Ogata Y."/>
            <person name="Sakamoto M."/>
            <person name="Ohkuma M."/>
            <person name="Hattori M."/>
            <person name="Suda W."/>
        </authorList>
    </citation>
    <scope>NUCLEOTIDE SEQUENCE [LARGE SCALE GENOMIC DNA]</scope>
    <source>
        <strain evidence="2">8CFCBH1</strain>
    </source>
</reference>
<reference evidence="2" key="1">
    <citation type="journal article" date="2020" name="Microbiol. Resour. Announc.">
        <title>Complete Genome Sequence of Adlercreutzia sp. Strain 8CFCBH1, a Potent Producer of Equol, Isolated from Healthy Japanese Feces.</title>
        <authorList>
            <person name="Ogata Y."/>
            <person name="Sakamoto M."/>
            <person name="Ohkuma M."/>
            <person name="Hattori M."/>
            <person name="Suda W."/>
        </authorList>
    </citation>
    <scope>NUCLEOTIDE SEQUENCE [LARGE SCALE GENOMIC DNA]</scope>
    <source>
        <strain evidence="2">8CFCBH1</strain>
    </source>
</reference>
<keyword evidence="2" id="KW-1185">Reference proteome</keyword>
<dbReference type="EMBL" id="AP022829">
    <property type="protein sequence ID" value="BCA88006.1"/>
    <property type="molecule type" value="Genomic_DNA"/>
</dbReference>
<proteinExistence type="predicted"/>
<evidence type="ECO:0000313" key="1">
    <source>
        <dbReference type="EMBL" id="BCA88006.1"/>
    </source>
</evidence>
<dbReference type="RefSeq" id="WP_157012873.1">
    <property type="nucleotide sequence ID" value="NZ_AP022829.1"/>
</dbReference>